<keyword evidence="3" id="KW-1185">Reference proteome</keyword>
<evidence type="ECO:0000313" key="3">
    <source>
        <dbReference type="Proteomes" id="UP000593567"/>
    </source>
</evidence>
<evidence type="ECO:0000256" key="1">
    <source>
        <dbReference type="SAM" id="Phobius"/>
    </source>
</evidence>
<name>A0A7J7J4Y7_BUGNE</name>
<reference evidence="2" key="1">
    <citation type="submission" date="2020-06" db="EMBL/GenBank/DDBJ databases">
        <title>Draft genome of Bugula neritina, a colonial animal packing powerful symbionts and potential medicines.</title>
        <authorList>
            <person name="Rayko M."/>
        </authorList>
    </citation>
    <scope>NUCLEOTIDE SEQUENCE [LARGE SCALE GENOMIC DNA]</scope>
    <source>
        <strain evidence="2">Kwan_BN1</strain>
    </source>
</reference>
<keyword evidence="1" id="KW-0812">Transmembrane</keyword>
<keyword evidence="1" id="KW-1133">Transmembrane helix</keyword>
<comment type="caution">
    <text evidence="2">The sequence shown here is derived from an EMBL/GenBank/DDBJ whole genome shotgun (WGS) entry which is preliminary data.</text>
</comment>
<sequence length="270" mass="31978">MLFEHSVGNLISLPKSRSESEVQTLPASSELEQSMVWRSLLAKHVDEELNVRKQQVDKRGEVLRNVLSLKLHDGQLKELLAHQDRYAGFISSILGHMSSISSQYCSLCLLLIYYISVYYMSHRVYILYLLYTEYNYILYTKSIYTMYYICLLYKEYICYISIYYTHREMKELSALQTKTSLNDKRQCSSDKAFRPKAEVDRRLKEINDINTKKFSLERQKLKYKHEAQIEHLKRRHVSELQAIKELCEEEKSRVTKEGNPEVLEKIETVM</sequence>
<dbReference type="OrthoDB" id="269822at2759"/>
<feature type="transmembrane region" description="Helical" evidence="1">
    <location>
        <begin position="143"/>
        <end position="164"/>
    </location>
</feature>
<protein>
    <submittedName>
        <fullName evidence="2">Uncharacterized protein</fullName>
    </submittedName>
</protein>
<gene>
    <name evidence="2" type="ORF">EB796_020535</name>
</gene>
<dbReference type="SUPFAM" id="SSF69989">
    <property type="entry name" value="C-terminal domain of PLC-beta"/>
    <property type="match status" value="1"/>
</dbReference>
<dbReference type="Proteomes" id="UP000593567">
    <property type="component" value="Unassembled WGS sequence"/>
</dbReference>
<dbReference type="InterPro" id="IPR042531">
    <property type="entry name" value="PLC-beta_C_sf"/>
</dbReference>
<dbReference type="AlphaFoldDB" id="A0A7J7J4Y7"/>
<proteinExistence type="predicted"/>
<dbReference type="EMBL" id="VXIV02003111">
    <property type="protein sequence ID" value="KAF6021153.1"/>
    <property type="molecule type" value="Genomic_DNA"/>
</dbReference>
<feature type="transmembrane region" description="Helical" evidence="1">
    <location>
        <begin position="107"/>
        <end position="131"/>
    </location>
</feature>
<keyword evidence="1" id="KW-0472">Membrane</keyword>
<organism evidence="2 3">
    <name type="scientific">Bugula neritina</name>
    <name type="common">Brown bryozoan</name>
    <name type="synonym">Sertularia neritina</name>
    <dbReference type="NCBI Taxonomy" id="10212"/>
    <lineage>
        <taxon>Eukaryota</taxon>
        <taxon>Metazoa</taxon>
        <taxon>Spiralia</taxon>
        <taxon>Lophotrochozoa</taxon>
        <taxon>Bryozoa</taxon>
        <taxon>Gymnolaemata</taxon>
        <taxon>Cheilostomatida</taxon>
        <taxon>Flustrina</taxon>
        <taxon>Buguloidea</taxon>
        <taxon>Bugulidae</taxon>
        <taxon>Bugula</taxon>
    </lineage>
</organism>
<accession>A0A7J7J4Y7</accession>
<dbReference type="Gene3D" id="1.20.1230.10">
    <property type="entry name" value="Phospholipase C beta, distal C-terminal domain"/>
    <property type="match status" value="1"/>
</dbReference>
<evidence type="ECO:0000313" key="2">
    <source>
        <dbReference type="EMBL" id="KAF6021153.1"/>
    </source>
</evidence>